<evidence type="ECO:0000256" key="1">
    <source>
        <dbReference type="SAM" id="MobiDB-lite"/>
    </source>
</evidence>
<dbReference type="Proteomes" id="UP001341281">
    <property type="component" value="Chromosome 05"/>
</dbReference>
<feature type="region of interest" description="Disordered" evidence="1">
    <location>
        <begin position="112"/>
        <end position="174"/>
    </location>
</feature>
<feature type="compositionally biased region" description="Basic residues" evidence="1">
    <location>
        <begin position="220"/>
        <end position="230"/>
    </location>
</feature>
<name>A0AAQ3TQA8_PASNO</name>
<evidence type="ECO:0000313" key="3">
    <source>
        <dbReference type="Proteomes" id="UP001341281"/>
    </source>
</evidence>
<feature type="compositionally biased region" description="Pro residues" evidence="1">
    <location>
        <begin position="129"/>
        <end position="150"/>
    </location>
</feature>
<protein>
    <submittedName>
        <fullName evidence="2">Uncharacterized protein</fullName>
    </submittedName>
</protein>
<feature type="compositionally biased region" description="Low complexity" evidence="1">
    <location>
        <begin position="1"/>
        <end position="28"/>
    </location>
</feature>
<feature type="region of interest" description="Disordered" evidence="1">
    <location>
        <begin position="1"/>
        <end position="99"/>
    </location>
</feature>
<keyword evidence="3" id="KW-1185">Reference proteome</keyword>
<feature type="compositionally biased region" description="Low complexity" evidence="1">
    <location>
        <begin position="156"/>
        <end position="170"/>
    </location>
</feature>
<gene>
    <name evidence="2" type="ORF">U9M48_025396</name>
</gene>
<dbReference type="EMBL" id="CP144749">
    <property type="protein sequence ID" value="WVZ77538.1"/>
    <property type="molecule type" value="Genomic_DNA"/>
</dbReference>
<evidence type="ECO:0000313" key="2">
    <source>
        <dbReference type="EMBL" id="WVZ77538.1"/>
    </source>
</evidence>
<feature type="compositionally biased region" description="Low complexity" evidence="1">
    <location>
        <begin position="112"/>
        <end position="128"/>
    </location>
</feature>
<feature type="region of interest" description="Disordered" evidence="1">
    <location>
        <begin position="212"/>
        <end position="250"/>
    </location>
</feature>
<feature type="compositionally biased region" description="Low complexity" evidence="1">
    <location>
        <begin position="231"/>
        <end position="244"/>
    </location>
</feature>
<organism evidence="2 3">
    <name type="scientific">Paspalum notatum var. saurae</name>
    <dbReference type="NCBI Taxonomy" id="547442"/>
    <lineage>
        <taxon>Eukaryota</taxon>
        <taxon>Viridiplantae</taxon>
        <taxon>Streptophyta</taxon>
        <taxon>Embryophyta</taxon>
        <taxon>Tracheophyta</taxon>
        <taxon>Spermatophyta</taxon>
        <taxon>Magnoliopsida</taxon>
        <taxon>Liliopsida</taxon>
        <taxon>Poales</taxon>
        <taxon>Poaceae</taxon>
        <taxon>PACMAD clade</taxon>
        <taxon>Panicoideae</taxon>
        <taxon>Andropogonodae</taxon>
        <taxon>Paspaleae</taxon>
        <taxon>Paspalinae</taxon>
        <taxon>Paspalum</taxon>
    </lineage>
</organism>
<dbReference type="AlphaFoldDB" id="A0AAQ3TQA8"/>
<proteinExistence type="predicted"/>
<reference evidence="2 3" key="1">
    <citation type="submission" date="2024-02" db="EMBL/GenBank/DDBJ databases">
        <title>High-quality chromosome-scale genome assembly of Pensacola bahiagrass (Paspalum notatum Flugge var. saurae).</title>
        <authorList>
            <person name="Vega J.M."/>
            <person name="Podio M."/>
            <person name="Orjuela J."/>
            <person name="Siena L.A."/>
            <person name="Pessino S.C."/>
            <person name="Combes M.C."/>
            <person name="Mariac C."/>
            <person name="Albertini E."/>
            <person name="Pupilli F."/>
            <person name="Ortiz J.P.A."/>
            <person name="Leblanc O."/>
        </authorList>
    </citation>
    <scope>NUCLEOTIDE SEQUENCE [LARGE SCALE GENOMIC DNA]</scope>
    <source>
        <strain evidence="2">R1</strain>
        <tissue evidence="2">Leaf</tissue>
    </source>
</reference>
<accession>A0AAQ3TQA8</accession>
<sequence length="250" mass="26801">MAMTSSPETLTSPPTLSPCCAPARAPAKPTWPAADPATALSSSSIPCAPPFLASSRVRRPERSPPLTTRPLTHRRLSPRPSFPAPLASSWQAPCPQRRCGGGRIRARRAILPRLPTVRSSPGALLRRPLPFPPPAPSPPLPRRPPDPGPACRPHRASAAAGSRPGVPSSSGLGGGRIRVRRAILARLAAAAIARADDPRLWRTTYTIRSRRRGGGGLRQLAHRRPSHRMQRTAAAATRQASIISEAYRRK</sequence>